<dbReference type="GeneID" id="89932119"/>
<evidence type="ECO:0000256" key="2">
    <source>
        <dbReference type="SAM" id="Phobius"/>
    </source>
</evidence>
<reference evidence="3 4" key="1">
    <citation type="submission" date="2023-08" db="EMBL/GenBank/DDBJ databases">
        <title>Black Yeasts Isolated from many extreme environments.</title>
        <authorList>
            <person name="Coleine C."/>
            <person name="Stajich J.E."/>
            <person name="Selbmann L."/>
        </authorList>
    </citation>
    <scope>NUCLEOTIDE SEQUENCE [LARGE SCALE GENOMIC DNA]</scope>
    <source>
        <strain evidence="3 4">CCFEE 5935</strain>
    </source>
</reference>
<keyword evidence="2" id="KW-1133">Transmembrane helix</keyword>
<comment type="caution">
    <text evidence="3">The sequence shown here is derived from an EMBL/GenBank/DDBJ whole genome shotgun (WGS) entry which is preliminary data.</text>
</comment>
<dbReference type="Proteomes" id="UP001337655">
    <property type="component" value="Unassembled WGS sequence"/>
</dbReference>
<dbReference type="EMBL" id="JAVRRT010000027">
    <property type="protein sequence ID" value="KAK5163208.1"/>
    <property type="molecule type" value="Genomic_DNA"/>
</dbReference>
<feature type="region of interest" description="Disordered" evidence="1">
    <location>
        <begin position="192"/>
        <end position="215"/>
    </location>
</feature>
<keyword evidence="2" id="KW-0812">Transmembrane</keyword>
<feature type="transmembrane region" description="Helical" evidence="2">
    <location>
        <begin position="160"/>
        <end position="182"/>
    </location>
</feature>
<keyword evidence="4" id="KW-1185">Reference proteome</keyword>
<name>A0AAV9NY09_9PEZI</name>
<proteinExistence type="predicted"/>
<evidence type="ECO:0000256" key="1">
    <source>
        <dbReference type="SAM" id="MobiDB-lite"/>
    </source>
</evidence>
<feature type="transmembrane region" description="Helical" evidence="2">
    <location>
        <begin position="127"/>
        <end position="148"/>
    </location>
</feature>
<keyword evidence="2" id="KW-0472">Membrane</keyword>
<dbReference type="RefSeq" id="XP_064653733.1">
    <property type="nucleotide sequence ID" value="XM_064808011.1"/>
</dbReference>
<evidence type="ECO:0000313" key="3">
    <source>
        <dbReference type="EMBL" id="KAK5163208.1"/>
    </source>
</evidence>
<evidence type="ECO:0000313" key="4">
    <source>
        <dbReference type="Proteomes" id="UP001337655"/>
    </source>
</evidence>
<protein>
    <submittedName>
        <fullName evidence="3">Uncharacterized protein</fullName>
    </submittedName>
</protein>
<gene>
    <name evidence="3" type="ORF">LTR77_010794</name>
</gene>
<dbReference type="AlphaFoldDB" id="A0AAV9NY09"/>
<accession>A0AAV9NY09</accession>
<sequence>MDAKQQNKRRTNSIDMTPILPGLKATPAKVQQYIFQILQHEHLPGLKATPAEVQEYIFQILQQENFAQGKAEQIAGRWTVGTGRELRSYPPAMLRKILFFDMDEQEIWRLYMALKTPYHRAARRNTIVMALKIGVALIAPTVLCFVQACRSDMLDGPFWLIATVICMFALVCDLTVLLITYVMEDPESDTEKELQKWMQTGSDGNVDDGSGRQKQ</sequence>
<organism evidence="3 4">
    <name type="scientific">Saxophila tyrrhenica</name>
    <dbReference type="NCBI Taxonomy" id="1690608"/>
    <lineage>
        <taxon>Eukaryota</taxon>
        <taxon>Fungi</taxon>
        <taxon>Dikarya</taxon>
        <taxon>Ascomycota</taxon>
        <taxon>Pezizomycotina</taxon>
        <taxon>Dothideomycetes</taxon>
        <taxon>Dothideomycetidae</taxon>
        <taxon>Mycosphaerellales</taxon>
        <taxon>Extremaceae</taxon>
        <taxon>Saxophila</taxon>
    </lineage>
</organism>